<protein>
    <submittedName>
        <fullName evidence="2">Helix-turn-helix domain-containing protein</fullName>
    </submittedName>
</protein>
<organism evidence="2 3">
    <name type="scientific">Jiangella alkaliphila</name>
    <dbReference type="NCBI Taxonomy" id="419479"/>
    <lineage>
        <taxon>Bacteria</taxon>
        <taxon>Bacillati</taxon>
        <taxon>Actinomycetota</taxon>
        <taxon>Actinomycetes</taxon>
        <taxon>Jiangellales</taxon>
        <taxon>Jiangellaceae</taxon>
        <taxon>Jiangella</taxon>
    </lineage>
</organism>
<evidence type="ECO:0000313" key="3">
    <source>
        <dbReference type="Proteomes" id="UP000182977"/>
    </source>
</evidence>
<dbReference type="Pfam" id="PF01381">
    <property type="entry name" value="HTH_3"/>
    <property type="match status" value="1"/>
</dbReference>
<dbReference type="Proteomes" id="UP000182977">
    <property type="component" value="Chromosome I"/>
</dbReference>
<dbReference type="SMART" id="SM00530">
    <property type="entry name" value="HTH_XRE"/>
    <property type="match status" value="1"/>
</dbReference>
<dbReference type="InterPro" id="IPR010982">
    <property type="entry name" value="Lambda_DNA-bd_dom_sf"/>
</dbReference>
<keyword evidence="3" id="KW-1185">Reference proteome</keyword>
<dbReference type="PROSITE" id="PS50943">
    <property type="entry name" value="HTH_CROC1"/>
    <property type="match status" value="1"/>
</dbReference>
<accession>A0A1H2JN64</accession>
<evidence type="ECO:0000259" key="1">
    <source>
        <dbReference type="PROSITE" id="PS50943"/>
    </source>
</evidence>
<dbReference type="Gene3D" id="1.10.260.40">
    <property type="entry name" value="lambda repressor-like DNA-binding domains"/>
    <property type="match status" value="1"/>
</dbReference>
<evidence type="ECO:0000313" key="2">
    <source>
        <dbReference type="EMBL" id="SDU57797.1"/>
    </source>
</evidence>
<dbReference type="SUPFAM" id="SSF47413">
    <property type="entry name" value="lambda repressor-like DNA-binding domains"/>
    <property type="match status" value="1"/>
</dbReference>
<dbReference type="GO" id="GO:0003677">
    <property type="term" value="F:DNA binding"/>
    <property type="evidence" value="ECO:0007669"/>
    <property type="project" value="InterPro"/>
</dbReference>
<dbReference type="EMBL" id="LT629791">
    <property type="protein sequence ID" value="SDU57797.1"/>
    <property type="molecule type" value="Genomic_DNA"/>
</dbReference>
<dbReference type="AlphaFoldDB" id="A0A1H2JN64"/>
<proteinExistence type="predicted"/>
<name>A0A1H2JN64_9ACTN</name>
<dbReference type="InterPro" id="IPR001387">
    <property type="entry name" value="Cro/C1-type_HTH"/>
</dbReference>
<reference evidence="3" key="1">
    <citation type="submission" date="2016-10" db="EMBL/GenBank/DDBJ databases">
        <authorList>
            <person name="Varghese N."/>
            <person name="Submissions S."/>
        </authorList>
    </citation>
    <scope>NUCLEOTIDE SEQUENCE [LARGE SCALE GENOMIC DNA]</scope>
    <source>
        <strain evidence="3">DSM 45079</strain>
    </source>
</reference>
<dbReference type="STRING" id="419479.SAMN04488563_2881"/>
<dbReference type="CDD" id="cd00093">
    <property type="entry name" value="HTH_XRE"/>
    <property type="match status" value="1"/>
</dbReference>
<gene>
    <name evidence="2" type="ORF">SAMN04488563_2881</name>
</gene>
<sequence length="106" mass="12132">MADKPKWVRWEDVKAKRPTTPERQEEARRANEAEVAAYRLAEIRREQQRTQAQIAQIMGVGQRRVSDIESAELLRTEVSTIDSYVAALGGRLRLVAEFGDQVIPLR</sequence>
<dbReference type="RefSeq" id="WP_046767410.1">
    <property type="nucleotide sequence ID" value="NZ_KQ061221.1"/>
</dbReference>
<feature type="domain" description="HTH cro/C1-type" evidence="1">
    <location>
        <begin position="40"/>
        <end position="70"/>
    </location>
</feature>